<feature type="region of interest" description="Disordered" evidence="1">
    <location>
        <begin position="107"/>
        <end position="177"/>
    </location>
</feature>
<accession>A0A8H3F459</accession>
<dbReference type="EMBL" id="CAJPDQ010000010">
    <property type="protein sequence ID" value="CAF9915343.1"/>
    <property type="molecule type" value="Genomic_DNA"/>
</dbReference>
<dbReference type="AlphaFoldDB" id="A0A8H3F459"/>
<proteinExistence type="predicted"/>
<sequence length="192" mass="21793">MEPESAREKHPEKAVESEENPSLKRPHLNKPSLIKNPSLENLYLIKNLSLKSLKKSSLKKNRSLVKNQSLIRNPSLKSLEKLSLEKNLNLMKNLSLKEKLNLSPIKSPVNSPVLKRNLTSTPNPQQMTRNDRSTKMKTLCKFSKRGKTRATPRHNASLLESSQSSSSEVQFSDQIPMESIGKGEEKVKWDII</sequence>
<feature type="compositionally biased region" description="Basic residues" evidence="1">
    <location>
        <begin position="142"/>
        <end position="152"/>
    </location>
</feature>
<feature type="compositionally biased region" description="Polar residues" evidence="1">
    <location>
        <begin position="117"/>
        <end position="128"/>
    </location>
</feature>
<reference evidence="2" key="1">
    <citation type="submission" date="2021-03" db="EMBL/GenBank/DDBJ databases">
        <authorList>
            <person name="Tagirdzhanova G."/>
        </authorList>
    </citation>
    <scope>NUCLEOTIDE SEQUENCE</scope>
</reference>
<comment type="caution">
    <text evidence="2">The sequence shown here is derived from an EMBL/GenBank/DDBJ whole genome shotgun (WGS) entry which is preliminary data.</text>
</comment>
<name>A0A8H3F459_9LECA</name>
<organism evidence="2 3">
    <name type="scientific">Gomphillus americanus</name>
    <dbReference type="NCBI Taxonomy" id="1940652"/>
    <lineage>
        <taxon>Eukaryota</taxon>
        <taxon>Fungi</taxon>
        <taxon>Dikarya</taxon>
        <taxon>Ascomycota</taxon>
        <taxon>Pezizomycotina</taxon>
        <taxon>Lecanoromycetes</taxon>
        <taxon>OSLEUM clade</taxon>
        <taxon>Ostropomycetidae</taxon>
        <taxon>Ostropales</taxon>
        <taxon>Graphidaceae</taxon>
        <taxon>Gomphilloideae</taxon>
        <taxon>Gomphillus</taxon>
    </lineage>
</organism>
<feature type="region of interest" description="Disordered" evidence="1">
    <location>
        <begin position="1"/>
        <end position="35"/>
    </location>
</feature>
<feature type="compositionally biased region" description="Basic and acidic residues" evidence="1">
    <location>
        <begin position="1"/>
        <end position="16"/>
    </location>
</feature>
<feature type="compositionally biased region" description="Low complexity" evidence="1">
    <location>
        <begin position="157"/>
        <end position="172"/>
    </location>
</feature>
<gene>
    <name evidence="2" type="ORF">GOMPHAMPRED_000710</name>
</gene>
<protein>
    <submittedName>
        <fullName evidence="2">Uncharacterized protein</fullName>
    </submittedName>
</protein>
<evidence type="ECO:0000256" key="1">
    <source>
        <dbReference type="SAM" id="MobiDB-lite"/>
    </source>
</evidence>
<dbReference type="Proteomes" id="UP000664169">
    <property type="component" value="Unassembled WGS sequence"/>
</dbReference>
<evidence type="ECO:0000313" key="3">
    <source>
        <dbReference type="Proteomes" id="UP000664169"/>
    </source>
</evidence>
<keyword evidence="3" id="KW-1185">Reference proteome</keyword>
<evidence type="ECO:0000313" key="2">
    <source>
        <dbReference type="EMBL" id="CAF9915343.1"/>
    </source>
</evidence>